<organism evidence="1 2">
    <name type="scientific">Parasediminibacterium paludis</name>
    <dbReference type="NCBI Taxonomy" id="908966"/>
    <lineage>
        <taxon>Bacteria</taxon>
        <taxon>Pseudomonadati</taxon>
        <taxon>Bacteroidota</taxon>
        <taxon>Chitinophagia</taxon>
        <taxon>Chitinophagales</taxon>
        <taxon>Chitinophagaceae</taxon>
        <taxon>Parasediminibacterium</taxon>
    </lineage>
</organism>
<dbReference type="SUPFAM" id="SSF82784">
    <property type="entry name" value="OsmC-like"/>
    <property type="match status" value="1"/>
</dbReference>
<dbReference type="Proteomes" id="UP001595906">
    <property type="component" value="Unassembled WGS sequence"/>
</dbReference>
<dbReference type="InterPro" id="IPR015946">
    <property type="entry name" value="KH_dom-like_a/b"/>
</dbReference>
<gene>
    <name evidence="1" type="ORF">ACFOW1_11270</name>
</gene>
<dbReference type="InterPro" id="IPR036102">
    <property type="entry name" value="OsmC/Ohrsf"/>
</dbReference>
<evidence type="ECO:0000313" key="2">
    <source>
        <dbReference type="Proteomes" id="UP001595906"/>
    </source>
</evidence>
<dbReference type="RefSeq" id="WP_379014344.1">
    <property type="nucleotide sequence ID" value="NZ_JBHSDC010000022.1"/>
</dbReference>
<evidence type="ECO:0008006" key="3">
    <source>
        <dbReference type="Google" id="ProtNLM"/>
    </source>
</evidence>
<dbReference type="EMBL" id="JBHSDC010000022">
    <property type="protein sequence ID" value="MFC4232476.1"/>
    <property type="molecule type" value="Genomic_DNA"/>
</dbReference>
<keyword evidence="2" id="KW-1185">Reference proteome</keyword>
<accession>A0ABV8PYF5</accession>
<evidence type="ECO:0000313" key="1">
    <source>
        <dbReference type="EMBL" id="MFC4232476.1"/>
    </source>
</evidence>
<protein>
    <recommendedName>
        <fullName evidence="3">OsmC-like protein</fullName>
    </recommendedName>
</protein>
<reference evidence="2" key="1">
    <citation type="journal article" date="2019" name="Int. J. Syst. Evol. Microbiol.">
        <title>The Global Catalogue of Microorganisms (GCM) 10K type strain sequencing project: providing services to taxonomists for standard genome sequencing and annotation.</title>
        <authorList>
            <consortium name="The Broad Institute Genomics Platform"/>
            <consortium name="The Broad Institute Genome Sequencing Center for Infectious Disease"/>
            <person name="Wu L."/>
            <person name="Ma J."/>
        </authorList>
    </citation>
    <scope>NUCLEOTIDE SEQUENCE [LARGE SCALE GENOMIC DNA]</scope>
    <source>
        <strain evidence="2">CECT 8010</strain>
    </source>
</reference>
<name>A0ABV8PYF5_9BACT</name>
<proteinExistence type="predicted"/>
<comment type="caution">
    <text evidence="1">The sequence shown here is derived from an EMBL/GenBank/DDBJ whole genome shotgun (WGS) entry which is preliminary data.</text>
</comment>
<dbReference type="Gene3D" id="3.30.300.20">
    <property type="match status" value="1"/>
</dbReference>
<sequence length="148" mass="16730">MVVLKFTLQQDNNDITMKRMGKDIASRHTVIYGSNKMNASSIELLAAAIATSACTILQSHCDKNKIDICTIEATIKFNPDVNSIIREMDLSLIITGGIDNYQKKMLENVLNNELIYYYLICSNIKTTITVTKKVKWRTVILNILNNLN</sequence>